<evidence type="ECO:0000256" key="2">
    <source>
        <dbReference type="ARBA" id="ARBA00022840"/>
    </source>
</evidence>
<comment type="subcellular location">
    <subcellularLocation>
        <location evidence="1">Membrane</location>
        <topology evidence="1">Single-pass type I membrane protein</topology>
    </subcellularLocation>
</comment>
<sequence length="339" mass="37794">MVAAVTGGPAVCVRRDGQEPRVRPPAQLAPKDKVAAGGLYGWKCRQVCVYKNSATCHNVDGTCACLPPWTDCHTPGADSGSRCTTLLELRNMEEDLAQSLQPGWLHRWERNADDLTLGELVGLGAFGQIRRGWLRTAGTDVTVAVKSVRIEDRRCYRAFCREVAALIAVHENSELLLNDILKQQPRQNDSIGRFVRYCVQISRALEELRRLRIAHGDVAARNVLVSGNGVAKLADFGLAYDVYTETTYLPSSVNNDVDELLPLKWMALESLESREFTCESDTWSFGVLLWEIAAFGEEPSYQLQRHLSCPKLVGLLRQGVRLDRPPGCPKKLYYVMKSC</sequence>
<dbReference type="InterPro" id="IPR017441">
    <property type="entry name" value="Protein_kinase_ATP_BS"/>
</dbReference>
<proteinExistence type="predicted"/>
<evidence type="ECO:0000256" key="1">
    <source>
        <dbReference type="ARBA" id="ARBA00004479"/>
    </source>
</evidence>
<evidence type="ECO:0000259" key="4">
    <source>
        <dbReference type="PROSITE" id="PS50011"/>
    </source>
</evidence>
<dbReference type="EMBL" id="GG666451">
    <property type="protein sequence ID" value="EEN70023.1"/>
    <property type="molecule type" value="Genomic_DNA"/>
</dbReference>
<dbReference type="InterPro" id="IPR011009">
    <property type="entry name" value="Kinase-like_dom_sf"/>
</dbReference>
<accession>C3XQ02</accession>
<dbReference type="GO" id="GO:0005524">
    <property type="term" value="F:ATP binding"/>
    <property type="evidence" value="ECO:0007669"/>
    <property type="project" value="UniProtKB-UniRule"/>
</dbReference>
<dbReference type="STRING" id="7739.C3XQ02"/>
<dbReference type="Pfam" id="PF07714">
    <property type="entry name" value="PK_Tyr_Ser-Thr"/>
    <property type="match status" value="1"/>
</dbReference>
<dbReference type="GO" id="GO:0016020">
    <property type="term" value="C:membrane"/>
    <property type="evidence" value="ECO:0007669"/>
    <property type="project" value="UniProtKB-SubCell"/>
</dbReference>
<dbReference type="Gene3D" id="3.30.200.20">
    <property type="entry name" value="Phosphorylase Kinase, domain 1"/>
    <property type="match status" value="1"/>
</dbReference>
<dbReference type="InterPro" id="IPR050122">
    <property type="entry name" value="RTK"/>
</dbReference>
<dbReference type="GO" id="GO:0004672">
    <property type="term" value="F:protein kinase activity"/>
    <property type="evidence" value="ECO:0007669"/>
    <property type="project" value="InterPro"/>
</dbReference>
<dbReference type="Gene3D" id="1.10.510.10">
    <property type="entry name" value="Transferase(Phosphotransferase) domain 1"/>
    <property type="match status" value="1"/>
</dbReference>
<feature type="domain" description="Protein kinase" evidence="4">
    <location>
        <begin position="115"/>
        <end position="339"/>
    </location>
</feature>
<organism evidence="5">
    <name type="scientific">Branchiostoma floridae</name>
    <name type="common">Florida lancelet</name>
    <name type="synonym">Amphioxus</name>
    <dbReference type="NCBI Taxonomy" id="7739"/>
    <lineage>
        <taxon>Eukaryota</taxon>
        <taxon>Metazoa</taxon>
        <taxon>Chordata</taxon>
        <taxon>Cephalochordata</taxon>
        <taxon>Leptocardii</taxon>
        <taxon>Amphioxiformes</taxon>
        <taxon>Branchiostomatidae</taxon>
        <taxon>Branchiostoma</taxon>
    </lineage>
</organism>
<feature type="binding site" evidence="3">
    <location>
        <position position="146"/>
    </location>
    <ligand>
        <name>ATP</name>
        <dbReference type="ChEBI" id="CHEBI:30616"/>
    </ligand>
</feature>
<protein>
    <recommendedName>
        <fullName evidence="4">Protein kinase domain-containing protein</fullName>
    </recommendedName>
</protein>
<keyword evidence="3" id="KW-0547">Nucleotide-binding</keyword>
<name>C3XQ02_BRAFL</name>
<dbReference type="AlphaFoldDB" id="C3XQ02"/>
<dbReference type="SUPFAM" id="SSF56112">
    <property type="entry name" value="Protein kinase-like (PK-like)"/>
    <property type="match status" value="1"/>
</dbReference>
<dbReference type="InParanoid" id="C3XQ02"/>
<dbReference type="InterPro" id="IPR001245">
    <property type="entry name" value="Ser-Thr/Tyr_kinase_cat_dom"/>
</dbReference>
<dbReference type="PROSITE" id="PS50011">
    <property type="entry name" value="PROTEIN_KINASE_DOM"/>
    <property type="match status" value="1"/>
</dbReference>
<dbReference type="PANTHER" id="PTHR24416">
    <property type="entry name" value="TYROSINE-PROTEIN KINASE RECEPTOR"/>
    <property type="match status" value="1"/>
</dbReference>
<dbReference type="FunFam" id="1.10.510.10:FF:000712">
    <property type="entry name" value="Uncharacterized protein"/>
    <property type="match status" value="1"/>
</dbReference>
<keyword evidence="2 3" id="KW-0067">ATP-binding</keyword>
<dbReference type="PRINTS" id="PR00109">
    <property type="entry name" value="TYRKINASE"/>
</dbReference>
<dbReference type="eggNOG" id="KOG1095">
    <property type="taxonomic scope" value="Eukaryota"/>
</dbReference>
<dbReference type="InterPro" id="IPR000719">
    <property type="entry name" value="Prot_kinase_dom"/>
</dbReference>
<dbReference type="PANTHER" id="PTHR24416:SF617">
    <property type="entry name" value="RET ONCOGENE, ISOFORM A"/>
    <property type="match status" value="1"/>
</dbReference>
<evidence type="ECO:0000256" key="3">
    <source>
        <dbReference type="PROSITE-ProRule" id="PRU10141"/>
    </source>
</evidence>
<reference evidence="5" key="1">
    <citation type="journal article" date="2008" name="Nature">
        <title>The amphioxus genome and the evolution of the chordate karyotype.</title>
        <authorList>
            <consortium name="US DOE Joint Genome Institute (JGI-PGF)"/>
            <person name="Putnam N.H."/>
            <person name="Butts T."/>
            <person name="Ferrier D.E.K."/>
            <person name="Furlong R.F."/>
            <person name="Hellsten U."/>
            <person name="Kawashima T."/>
            <person name="Robinson-Rechavi M."/>
            <person name="Shoguchi E."/>
            <person name="Terry A."/>
            <person name="Yu J.-K."/>
            <person name="Benito-Gutierrez E.L."/>
            <person name="Dubchak I."/>
            <person name="Garcia-Fernandez J."/>
            <person name="Gibson-Brown J.J."/>
            <person name="Grigoriev I.V."/>
            <person name="Horton A.C."/>
            <person name="de Jong P.J."/>
            <person name="Jurka J."/>
            <person name="Kapitonov V.V."/>
            <person name="Kohara Y."/>
            <person name="Kuroki Y."/>
            <person name="Lindquist E."/>
            <person name="Lucas S."/>
            <person name="Osoegawa K."/>
            <person name="Pennacchio L.A."/>
            <person name="Salamov A.A."/>
            <person name="Satou Y."/>
            <person name="Sauka-Spengler T."/>
            <person name="Schmutz J."/>
            <person name="Shin-I T."/>
            <person name="Toyoda A."/>
            <person name="Bronner-Fraser M."/>
            <person name="Fujiyama A."/>
            <person name="Holland L.Z."/>
            <person name="Holland P.W.H."/>
            <person name="Satoh N."/>
            <person name="Rokhsar D.S."/>
        </authorList>
    </citation>
    <scope>NUCLEOTIDE SEQUENCE [LARGE SCALE GENOMIC DNA]</scope>
    <source>
        <strain evidence="5">S238N-H82</strain>
        <tissue evidence="5">Testes</tissue>
    </source>
</reference>
<dbReference type="PROSITE" id="PS00107">
    <property type="entry name" value="PROTEIN_KINASE_ATP"/>
    <property type="match status" value="1"/>
</dbReference>
<evidence type="ECO:0000313" key="5">
    <source>
        <dbReference type="EMBL" id="EEN70023.1"/>
    </source>
</evidence>
<gene>
    <name evidence="5" type="ORF">BRAFLDRAFT_67402</name>
</gene>